<sequence length="236" mass="25971">MEPVSNRTIDEGYIKYRCQWIKEDIVATQSVAELTAYRNALYRLNFIGEYSNGIGFGNLSQRVPMPAYAPLSAAASPHFVITGTQTGHLPTLTAADYSLVTDFAPQQNALICKGLRKASSESLTHGVIYASQLGIHAIIHIHSPQLWKRLLNQVPTTRAEVPYGTPEMAAETQRLLQQSPLPQQKILAMAGHEDGIVAFGESLQMAYRVLINACLMTGFMTQSESADALQFPYQQA</sequence>
<evidence type="ECO:0000313" key="3">
    <source>
        <dbReference type="Proteomes" id="UP000050465"/>
    </source>
</evidence>
<dbReference type="EMBL" id="LJZR01000008">
    <property type="protein sequence ID" value="KPQ36163.1"/>
    <property type="molecule type" value="Genomic_DNA"/>
</dbReference>
<comment type="caution">
    <text evidence="2">The sequence shown here is derived from an EMBL/GenBank/DDBJ whole genome shotgun (WGS) entry which is preliminary data.</text>
</comment>
<evidence type="ECO:0000313" key="2">
    <source>
        <dbReference type="EMBL" id="KPQ36163.1"/>
    </source>
</evidence>
<dbReference type="InterPro" id="IPR036409">
    <property type="entry name" value="Aldolase_II/adducin_N_sf"/>
</dbReference>
<organism evidence="2 3">
    <name type="scientific">Phormidesmis priestleyi Ana</name>
    <dbReference type="NCBI Taxonomy" id="1666911"/>
    <lineage>
        <taxon>Bacteria</taxon>
        <taxon>Bacillati</taxon>
        <taxon>Cyanobacteriota</taxon>
        <taxon>Cyanophyceae</taxon>
        <taxon>Leptolyngbyales</taxon>
        <taxon>Leptolyngbyaceae</taxon>
        <taxon>Phormidesmis</taxon>
    </lineage>
</organism>
<proteinExistence type="predicted"/>
<protein>
    <submittedName>
        <fullName evidence="2">Putative epimerase</fullName>
    </submittedName>
</protein>
<dbReference type="SUPFAM" id="SSF53639">
    <property type="entry name" value="AraD/HMP-PK domain-like"/>
    <property type="match status" value="1"/>
</dbReference>
<gene>
    <name evidence="2" type="ORF">HLUCCA11_08085</name>
</gene>
<name>A0A0P7YY29_9CYAN</name>
<dbReference type="STRING" id="1666911.HLUCCA11_08085"/>
<dbReference type="Gene3D" id="3.40.225.10">
    <property type="entry name" value="Class II aldolase/adducin N-terminal domain"/>
    <property type="match status" value="1"/>
</dbReference>
<feature type="domain" description="Class II aldolase/adducin N-terminal" evidence="1">
    <location>
        <begin position="55"/>
        <end position="211"/>
    </location>
</feature>
<reference evidence="2 3" key="1">
    <citation type="submission" date="2015-09" db="EMBL/GenBank/DDBJ databases">
        <title>Identification and resolution of microdiversity through metagenomic sequencing of parallel consortia.</title>
        <authorList>
            <person name="Nelson W.C."/>
            <person name="Romine M.F."/>
            <person name="Lindemann S.R."/>
        </authorList>
    </citation>
    <scope>NUCLEOTIDE SEQUENCE [LARGE SCALE GENOMIC DNA]</scope>
    <source>
        <strain evidence="2">Ana</strain>
    </source>
</reference>
<evidence type="ECO:0000259" key="1">
    <source>
        <dbReference type="Pfam" id="PF00596"/>
    </source>
</evidence>
<dbReference type="Pfam" id="PF00596">
    <property type="entry name" value="Aldolase_II"/>
    <property type="match status" value="1"/>
</dbReference>
<accession>A0A0P7YY29</accession>
<dbReference type="Proteomes" id="UP000050465">
    <property type="component" value="Unassembled WGS sequence"/>
</dbReference>
<dbReference type="InterPro" id="IPR001303">
    <property type="entry name" value="Aldolase_II/adducin_N"/>
</dbReference>
<dbReference type="AlphaFoldDB" id="A0A0P7YY29"/>